<evidence type="ECO:0000256" key="7">
    <source>
        <dbReference type="ARBA" id="ARBA00035167"/>
    </source>
</evidence>
<keyword evidence="1 10" id="KW-0479">Metal-binding</keyword>
<evidence type="ECO:0000313" key="12">
    <source>
        <dbReference type="Proteomes" id="UP000027088"/>
    </source>
</evidence>
<evidence type="ECO:0000256" key="2">
    <source>
        <dbReference type="ARBA" id="ARBA00022730"/>
    </source>
</evidence>
<dbReference type="HAMAP" id="MF_01364_B">
    <property type="entry name" value="Ribosomal_uS14_2_B"/>
    <property type="match status" value="1"/>
</dbReference>
<evidence type="ECO:0000256" key="8">
    <source>
        <dbReference type="ARBA" id="ARBA00047110"/>
    </source>
</evidence>
<dbReference type="InterPro" id="IPR018271">
    <property type="entry name" value="Ribosomal_uS14_CS"/>
</dbReference>
<evidence type="ECO:0000256" key="6">
    <source>
        <dbReference type="ARBA" id="ARBA00023274"/>
    </source>
</evidence>
<dbReference type="GO" id="GO:0006412">
    <property type="term" value="P:translation"/>
    <property type="evidence" value="ECO:0007669"/>
    <property type="project" value="UniProtKB-UniRule"/>
</dbReference>
<dbReference type="SUPFAM" id="SSF57716">
    <property type="entry name" value="Glucocorticoid receptor-like (DNA-binding domain)"/>
    <property type="match status" value="1"/>
</dbReference>
<dbReference type="GO" id="GO:0005737">
    <property type="term" value="C:cytoplasm"/>
    <property type="evidence" value="ECO:0007669"/>
    <property type="project" value="UniProtKB-ARBA"/>
</dbReference>
<feature type="binding site" evidence="10">
    <location>
        <position position="24"/>
    </location>
    <ligand>
        <name>Zn(2+)</name>
        <dbReference type="ChEBI" id="CHEBI:29105"/>
    </ligand>
</feature>
<evidence type="ECO:0000256" key="10">
    <source>
        <dbReference type="HAMAP-Rule" id="MF_01364"/>
    </source>
</evidence>
<keyword evidence="12" id="KW-1185">Reference proteome</keyword>
<dbReference type="AlphaFoldDB" id="A0A059XWA5"/>
<proteinExistence type="inferred from homology"/>
<dbReference type="GO" id="GO:0008270">
    <property type="term" value="F:zinc ion binding"/>
    <property type="evidence" value="ECO:0007669"/>
    <property type="project" value="UniProtKB-UniRule"/>
</dbReference>
<dbReference type="FunFam" id="4.10.830.10:FF:000001">
    <property type="entry name" value="30S ribosomal protein S14 type Z"/>
    <property type="match status" value="1"/>
</dbReference>
<evidence type="ECO:0000256" key="5">
    <source>
        <dbReference type="ARBA" id="ARBA00022980"/>
    </source>
</evidence>
<dbReference type="GO" id="GO:0015935">
    <property type="term" value="C:small ribosomal subunit"/>
    <property type="evidence" value="ECO:0007669"/>
    <property type="project" value="TreeGrafter"/>
</dbReference>
<dbReference type="InterPro" id="IPR043140">
    <property type="entry name" value="Ribosomal_uS14_sf"/>
</dbReference>
<feature type="binding site" evidence="10">
    <location>
        <position position="40"/>
    </location>
    <ligand>
        <name>Zn(2+)</name>
        <dbReference type="ChEBI" id="CHEBI:29105"/>
    </ligand>
</feature>
<dbReference type="RefSeq" id="WP_038561942.1">
    <property type="nucleotide sequence ID" value="NZ_AP018940.1"/>
</dbReference>
<dbReference type="Proteomes" id="UP000027088">
    <property type="component" value="Chromosome"/>
</dbReference>
<dbReference type="EMBL" id="CP007521">
    <property type="protein sequence ID" value="AIA29606.1"/>
    <property type="molecule type" value="Genomic_DNA"/>
</dbReference>
<dbReference type="PROSITE" id="PS00527">
    <property type="entry name" value="RIBOSOMAL_S14"/>
    <property type="match status" value="1"/>
</dbReference>
<comment type="cofactor">
    <cofactor evidence="10">
        <name>Zn(2+)</name>
        <dbReference type="ChEBI" id="CHEBI:29105"/>
    </cofactor>
    <text evidence="10">Binds 1 zinc ion per subunit.</text>
</comment>
<organism evidence="11 12">
    <name type="scientific">Mycoplasmopsis californica</name>
    <dbReference type="NCBI Taxonomy" id="2113"/>
    <lineage>
        <taxon>Bacteria</taxon>
        <taxon>Bacillati</taxon>
        <taxon>Mycoplasmatota</taxon>
        <taxon>Mycoplasmoidales</taxon>
        <taxon>Metamycoplasmataceae</taxon>
        <taxon>Mycoplasmopsis</taxon>
    </lineage>
</organism>
<evidence type="ECO:0000256" key="9">
    <source>
        <dbReference type="ARBA" id="ARBA00060857"/>
    </source>
</evidence>
<accession>A0A059XWA5</accession>
<dbReference type="PANTHER" id="PTHR19836:SF19">
    <property type="entry name" value="SMALL RIBOSOMAL SUBUNIT PROTEIN US14M"/>
    <property type="match status" value="1"/>
</dbReference>
<dbReference type="OrthoDB" id="9810484at2"/>
<dbReference type="PANTHER" id="PTHR19836">
    <property type="entry name" value="30S RIBOSOMAL PROTEIN S14"/>
    <property type="match status" value="1"/>
</dbReference>
<evidence type="ECO:0000256" key="3">
    <source>
        <dbReference type="ARBA" id="ARBA00022833"/>
    </source>
</evidence>
<evidence type="ECO:0000256" key="1">
    <source>
        <dbReference type="ARBA" id="ARBA00022723"/>
    </source>
</evidence>
<protein>
    <recommendedName>
        <fullName evidence="7 10">Small ribosomal subunit protein uS14</fullName>
    </recommendedName>
</protein>
<gene>
    <name evidence="10" type="primary">rpsZ</name>
    <name evidence="10" type="synonym">rpsN</name>
    <name evidence="11" type="ORF">MCFN_02355</name>
</gene>
<evidence type="ECO:0000313" key="11">
    <source>
        <dbReference type="EMBL" id="AIA29606.1"/>
    </source>
</evidence>
<dbReference type="InterPro" id="IPR023053">
    <property type="entry name" value="Ribosomal_uS14_bact"/>
</dbReference>
<feature type="binding site" evidence="10">
    <location>
        <position position="27"/>
    </location>
    <ligand>
        <name>Zn(2+)</name>
        <dbReference type="ChEBI" id="CHEBI:29105"/>
    </ligand>
</feature>
<comment type="subunit">
    <text evidence="8 10">Part of the 30S ribosomal subunit. Contacts proteins S3 and S10.</text>
</comment>
<dbReference type="InterPro" id="IPR001209">
    <property type="entry name" value="Ribosomal_uS14"/>
</dbReference>
<keyword evidence="3 10" id="KW-0862">Zinc</keyword>
<dbReference type="KEGG" id="mcr:MCFN_02355"/>
<evidence type="ECO:0000256" key="4">
    <source>
        <dbReference type="ARBA" id="ARBA00022884"/>
    </source>
</evidence>
<dbReference type="GO" id="GO:0019843">
    <property type="term" value="F:rRNA binding"/>
    <property type="evidence" value="ECO:0007669"/>
    <property type="project" value="UniProtKB-UniRule"/>
</dbReference>
<keyword evidence="5 10" id="KW-0689">Ribosomal protein</keyword>
<dbReference type="eggNOG" id="COG0199">
    <property type="taxonomic scope" value="Bacteria"/>
</dbReference>
<keyword evidence="4 10" id="KW-0694">RNA-binding</keyword>
<keyword evidence="6 10" id="KW-0687">Ribonucleoprotein</keyword>
<reference evidence="11 12" key="1">
    <citation type="journal article" date="2014" name="Genome Announc.">
        <title>Complete Genome Sequence of the Bovine Mastitis Pathogen Mycoplasma californicum Strain ST-6T (ATCC 33461T).</title>
        <authorList>
            <person name="Calcutt M.J."/>
            <person name="Foecking M.F."/>
            <person name="Fox L.K."/>
        </authorList>
    </citation>
    <scope>NUCLEOTIDE SEQUENCE [LARGE SCALE GENOMIC DNA]</scope>
    <source>
        <strain evidence="11 12">ST-6</strain>
    </source>
</reference>
<name>A0A059XWA5_9BACT</name>
<dbReference type="Gene3D" id="4.10.830.10">
    <property type="entry name" value="30s Ribosomal Protein S14, Chain N"/>
    <property type="match status" value="1"/>
</dbReference>
<feature type="binding site" evidence="10">
    <location>
        <position position="43"/>
    </location>
    <ligand>
        <name>Zn(2+)</name>
        <dbReference type="ChEBI" id="CHEBI:29105"/>
    </ligand>
</feature>
<dbReference type="NCBIfam" id="NF005974">
    <property type="entry name" value="PRK08061.1"/>
    <property type="match status" value="1"/>
</dbReference>
<comment type="similarity">
    <text evidence="9 10">Belongs to the universal ribosomal protein uS14 family. Zinc-binding uS14 subfamily.</text>
</comment>
<dbReference type="Pfam" id="PF00253">
    <property type="entry name" value="Ribosomal_S14"/>
    <property type="match status" value="1"/>
</dbReference>
<comment type="function">
    <text evidence="10">Binds 16S rRNA, required for the assembly of 30S particles and may also be responsible for determining the conformation of the 16S rRNA at the A site.</text>
</comment>
<keyword evidence="2 10" id="KW-0699">rRNA-binding</keyword>
<sequence length="61" mass="7035">MAKTSLKAKQKKHAKFSTRAYTRCELCGRPHAVLRKFKICRICFRVKAHAGQIPGYKKASW</sequence>
<dbReference type="GO" id="GO:0003735">
    <property type="term" value="F:structural constituent of ribosome"/>
    <property type="evidence" value="ECO:0007669"/>
    <property type="project" value="InterPro"/>
</dbReference>